<protein>
    <recommendedName>
        <fullName evidence="4">Transmembrane protein</fullName>
    </recommendedName>
</protein>
<dbReference type="AlphaFoldDB" id="A0AAX4HDH2"/>
<accession>A0AAX4HDH2</accession>
<evidence type="ECO:0000256" key="1">
    <source>
        <dbReference type="SAM" id="Phobius"/>
    </source>
</evidence>
<evidence type="ECO:0008006" key="4">
    <source>
        <dbReference type="Google" id="ProtNLM"/>
    </source>
</evidence>
<keyword evidence="1" id="KW-0472">Membrane</keyword>
<name>A0AAX4HDH2_9ASCO</name>
<proteinExistence type="predicted"/>
<dbReference type="RefSeq" id="XP_062878966.1">
    <property type="nucleotide sequence ID" value="XM_063022896.1"/>
</dbReference>
<sequence>MFTLVFLDPSLSNNTDQSQLHLLAGGEWCSVVGGADNFRVCVANGARSVDVLACPPVVVHNLGIVADVEWNWVRVSVGECHEVGCSTGIAQVLQGILVSIFRGEGEDVAVGDVVGGGGGVHETFTEIGSELGAKVANVVSNRVKDGDLDWSSDLNWGGGCNCNCCKSGESEFHCWRWLFEVVVDVMRISEKAPKWALFILVVCASVNFFCSQWGFMQRYLFSRFSCRI</sequence>
<feature type="transmembrane region" description="Helical" evidence="1">
    <location>
        <begin position="195"/>
        <end position="215"/>
    </location>
</feature>
<keyword evidence="1" id="KW-0812">Transmembrane</keyword>
<evidence type="ECO:0000313" key="2">
    <source>
        <dbReference type="EMBL" id="WPK26585.1"/>
    </source>
</evidence>
<dbReference type="KEGG" id="asau:88175006"/>
<dbReference type="GeneID" id="88175006"/>
<keyword evidence="3" id="KW-1185">Reference proteome</keyword>
<dbReference type="Proteomes" id="UP001338582">
    <property type="component" value="Chromosome 5"/>
</dbReference>
<gene>
    <name evidence="2" type="ORF">PUMCH_003943</name>
</gene>
<dbReference type="EMBL" id="CP138898">
    <property type="protein sequence ID" value="WPK26585.1"/>
    <property type="molecule type" value="Genomic_DNA"/>
</dbReference>
<reference evidence="2 3" key="1">
    <citation type="submission" date="2023-10" db="EMBL/GenBank/DDBJ databases">
        <title>Draft Genome Sequence of Candida saopaulonensis from a very Premature Infant with Sepsis.</title>
        <authorList>
            <person name="Ning Y."/>
            <person name="Dai R."/>
            <person name="Xiao M."/>
            <person name="Xu Y."/>
            <person name="Yan Q."/>
            <person name="Zhang L."/>
        </authorList>
    </citation>
    <scope>NUCLEOTIDE SEQUENCE [LARGE SCALE GENOMIC DNA]</scope>
    <source>
        <strain evidence="2 3">19XY460</strain>
    </source>
</reference>
<keyword evidence="1" id="KW-1133">Transmembrane helix</keyword>
<evidence type="ECO:0000313" key="3">
    <source>
        <dbReference type="Proteomes" id="UP001338582"/>
    </source>
</evidence>
<organism evidence="2 3">
    <name type="scientific">Australozyma saopauloensis</name>
    <dbReference type="NCBI Taxonomy" id="291208"/>
    <lineage>
        <taxon>Eukaryota</taxon>
        <taxon>Fungi</taxon>
        <taxon>Dikarya</taxon>
        <taxon>Ascomycota</taxon>
        <taxon>Saccharomycotina</taxon>
        <taxon>Pichiomycetes</taxon>
        <taxon>Metschnikowiaceae</taxon>
        <taxon>Australozyma</taxon>
    </lineage>
</organism>